<name>A0A8J5KLK9_HOMAM</name>
<dbReference type="SFLD" id="SFLDG01180">
    <property type="entry name" value="SUF1"/>
    <property type="match status" value="1"/>
</dbReference>
<dbReference type="AlphaFoldDB" id="A0A8J5KLK9"/>
<dbReference type="SFLD" id="SFLDG01200">
    <property type="entry name" value="SUF1.1"/>
    <property type="match status" value="1"/>
</dbReference>
<dbReference type="EMBL" id="JAHLQT010014894">
    <property type="protein sequence ID" value="KAG7170094.1"/>
    <property type="molecule type" value="Genomic_DNA"/>
</dbReference>
<dbReference type="InterPro" id="IPR012336">
    <property type="entry name" value="Thioredoxin-like_fold"/>
</dbReference>
<keyword evidence="5" id="KW-1185">Reference proteome</keyword>
<gene>
    <name evidence="4" type="primary">Faxc-L6</name>
    <name evidence="4" type="ORF">Hamer_G012327</name>
</gene>
<dbReference type="InterPro" id="IPR026928">
    <property type="entry name" value="FAX/IsoI-like"/>
</dbReference>
<feature type="domain" description="Metaxin glutathione S-transferase" evidence="2">
    <location>
        <begin position="173"/>
        <end position="216"/>
    </location>
</feature>
<dbReference type="PANTHER" id="PTHR12289">
    <property type="entry name" value="METAXIN RELATED"/>
    <property type="match status" value="1"/>
</dbReference>
<dbReference type="SUPFAM" id="SSF47616">
    <property type="entry name" value="GST C-terminal domain-like"/>
    <property type="match status" value="1"/>
</dbReference>
<dbReference type="InterPro" id="IPR036249">
    <property type="entry name" value="Thioredoxin-like_sf"/>
</dbReference>
<reference evidence="4" key="1">
    <citation type="journal article" date="2021" name="Sci. Adv.">
        <title>The American lobster genome reveals insights on longevity, neural, and immune adaptations.</title>
        <authorList>
            <person name="Polinski J.M."/>
            <person name="Zimin A.V."/>
            <person name="Clark K.F."/>
            <person name="Kohn A.B."/>
            <person name="Sadowski N."/>
            <person name="Timp W."/>
            <person name="Ptitsyn A."/>
            <person name="Khanna P."/>
            <person name="Romanova D.Y."/>
            <person name="Williams P."/>
            <person name="Greenwood S.J."/>
            <person name="Moroz L.L."/>
            <person name="Walt D.R."/>
            <person name="Bodnar A.G."/>
        </authorList>
    </citation>
    <scope>NUCLEOTIDE SEQUENCE</scope>
    <source>
        <strain evidence="4">GMGI-L3</strain>
    </source>
</reference>
<evidence type="ECO:0000256" key="1">
    <source>
        <dbReference type="ARBA" id="ARBA00006475"/>
    </source>
</evidence>
<dbReference type="PANTHER" id="PTHR12289:SF41">
    <property type="entry name" value="FAILED AXON CONNECTIONS-RELATED"/>
    <property type="match status" value="1"/>
</dbReference>
<dbReference type="Gene3D" id="1.20.1050.10">
    <property type="match status" value="1"/>
</dbReference>
<dbReference type="Proteomes" id="UP000747542">
    <property type="component" value="Unassembled WGS sequence"/>
</dbReference>
<evidence type="ECO:0000313" key="4">
    <source>
        <dbReference type="EMBL" id="KAG7170094.1"/>
    </source>
</evidence>
<dbReference type="SUPFAM" id="SSF52833">
    <property type="entry name" value="Thioredoxin-like"/>
    <property type="match status" value="1"/>
</dbReference>
<dbReference type="GO" id="GO:0005737">
    <property type="term" value="C:cytoplasm"/>
    <property type="evidence" value="ECO:0007669"/>
    <property type="project" value="TreeGrafter"/>
</dbReference>
<organism evidence="4 5">
    <name type="scientific">Homarus americanus</name>
    <name type="common">American lobster</name>
    <dbReference type="NCBI Taxonomy" id="6706"/>
    <lineage>
        <taxon>Eukaryota</taxon>
        <taxon>Metazoa</taxon>
        <taxon>Ecdysozoa</taxon>
        <taxon>Arthropoda</taxon>
        <taxon>Crustacea</taxon>
        <taxon>Multicrustacea</taxon>
        <taxon>Malacostraca</taxon>
        <taxon>Eumalacostraca</taxon>
        <taxon>Eucarida</taxon>
        <taxon>Decapoda</taxon>
        <taxon>Pleocyemata</taxon>
        <taxon>Astacidea</taxon>
        <taxon>Nephropoidea</taxon>
        <taxon>Nephropidae</taxon>
        <taxon>Homarus</taxon>
    </lineage>
</organism>
<evidence type="ECO:0000313" key="5">
    <source>
        <dbReference type="Proteomes" id="UP000747542"/>
    </source>
</evidence>
<feature type="domain" description="Thioredoxin-like fold" evidence="3">
    <location>
        <begin position="32"/>
        <end position="125"/>
    </location>
</feature>
<protein>
    <submittedName>
        <fullName evidence="4">Failed axon connections-like 6</fullName>
    </submittedName>
</protein>
<dbReference type="Pfam" id="PF17171">
    <property type="entry name" value="GST_C_6"/>
    <property type="match status" value="1"/>
</dbReference>
<dbReference type="InterPro" id="IPR050931">
    <property type="entry name" value="Mito_Protein_Transport_Metaxin"/>
</dbReference>
<dbReference type="InterPro" id="IPR040079">
    <property type="entry name" value="Glutathione_S-Trfase"/>
</dbReference>
<comment type="caution">
    <text evidence="4">The sequence shown here is derived from an EMBL/GenBank/DDBJ whole genome shotgun (WGS) entry which is preliminary data.</text>
</comment>
<sequence length="255" mass="29003">MSCQRKKWNNAGKDVVVLHMFPRGHFCPNLSPFVVKLEMYLRMADIPYQVDYEEPVGPKGKCPWITLNGEEIGDSQLIMEKLGPMYNKDFSSALTPEQKAIAQGMRIMVDEHLLWCLVVWRYVVDAGRSLVVCMELPFYFAIMLRVFLGKIKQSTSAQGIGRHSYAEVEEMGRKDLNALSVYLGEKRYLMGDEPTEVDCAVFGMLSQILNSPIFRPTANVSRKGSGLIGMSALNHPFLDPNNELHHILYQLFELH</sequence>
<comment type="similarity">
    <text evidence="1">Belongs to the FAX family.</text>
</comment>
<evidence type="ECO:0000259" key="2">
    <source>
        <dbReference type="Pfam" id="PF17171"/>
    </source>
</evidence>
<accession>A0A8J5KLK9</accession>
<dbReference type="Pfam" id="PF17172">
    <property type="entry name" value="GST_N_4"/>
    <property type="match status" value="1"/>
</dbReference>
<evidence type="ECO:0000259" key="3">
    <source>
        <dbReference type="Pfam" id="PF17172"/>
    </source>
</evidence>
<proteinExistence type="inferred from homology"/>
<dbReference type="InterPro" id="IPR033468">
    <property type="entry name" value="Metaxin_GST"/>
</dbReference>
<dbReference type="InterPro" id="IPR036282">
    <property type="entry name" value="Glutathione-S-Trfase_C_sf"/>
</dbReference>
<dbReference type="CDD" id="cd03193">
    <property type="entry name" value="GST_C_Metaxin"/>
    <property type="match status" value="1"/>
</dbReference>
<dbReference type="SFLD" id="SFLDS00019">
    <property type="entry name" value="Glutathione_Transferase_(cytos"/>
    <property type="match status" value="1"/>
</dbReference>